<organism evidence="11 12">
    <name type="scientific">Aspergillus avenaceus</name>
    <dbReference type="NCBI Taxonomy" id="36643"/>
    <lineage>
        <taxon>Eukaryota</taxon>
        <taxon>Fungi</taxon>
        <taxon>Dikarya</taxon>
        <taxon>Ascomycota</taxon>
        <taxon>Pezizomycotina</taxon>
        <taxon>Eurotiomycetes</taxon>
        <taxon>Eurotiomycetidae</taxon>
        <taxon>Eurotiales</taxon>
        <taxon>Aspergillaceae</taxon>
        <taxon>Aspergillus</taxon>
        <taxon>Aspergillus subgen. Circumdati</taxon>
    </lineage>
</organism>
<comment type="pathway">
    <text evidence="1">Glycan metabolism; L-arabinan degradation.</text>
</comment>
<comment type="similarity">
    <text evidence="2 8">Belongs to the glycosyl hydrolase 43 family.</text>
</comment>
<feature type="signal peptide" evidence="10">
    <location>
        <begin position="1"/>
        <end position="18"/>
    </location>
</feature>
<dbReference type="EMBL" id="ML742033">
    <property type="protein sequence ID" value="KAE8153971.1"/>
    <property type="molecule type" value="Genomic_DNA"/>
</dbReference>
<dbReference type="Proteomes" id="UP000325780">
    <property type="component" value="Unassembled WGS sequence"/>
</dbReference>
<dbReference type="Pfam" id="PF04616">
    <property type="entry name" value="Glyco_hydro_43"/>
    <property type="match status" value="1"/>
</dbReference>
<dbReference type="InterPro" id="IPR023296">
    <property type="entry name" value="Glyco_hydro_beta-prop_sf"/>
</dbReference>
<accession>A0A5N6U797</accession>
<keyword evidence="5 8" id="KW-0326">Glycosidase</keyword>
<keyword evidence="12" id="KW-1185">Reference proteome</keyword>
<keyword evidence="3 10" id="KW-0732">Signal</keyword>
<feature type="active site" description="Proton donor" evidence="6">
    <location>
        <position position="224"/>
    </location>
</feature>
<keyword evidence="9" id="KW-0812">Transmembrane</keyword>
<dbReference type="InterPro" id="IPR050727">
    <property type="entry name" value="GH43_arabinanases"/>
</dbReference>
<gene>
    <name evidence="11" type="ORF">BDV25DRAFT_136341</name>
</gene>
<dbReference type="OrthoDB" id="195678at2759"/>
<name>A0A5N6U797_ASPAV</name>
<keyword evidence="9" id="KW-1133">Transmembrane helix</keyword>
<evidence type="ECO:0000256" key="10">
    <source>
        <dbReference type="SAM" id="SignalP"/>
    </source>
</evidence>
<evidence type="ECO:0000256" key="2">
    <source>
        <dbReference type="ARBA" id="ARBA00009865"/>
    </source>
</evidence>
<dbReference type="AlphaFoldDB" id="A0A5N6U797"/>
<feature type="transmembrane region" description="Helical" evidence="9">
    <location>
        <begin position="384"/>
        <end position="402"/>
    </location>
</feature>
<dbReference type="GO" id="GO:0005975">
    <property type="term" value="P:carbohydrate metabolic process"/>
    <property type="evidence" value="ECO:0007669"/>
    <property type="project" value="InterPro"/>
</dbReference>
<feature type="transmembrane region" description="Helical" evidence="9">
    <location>
        <begin position="359"/>
        <end position="377"/>
    </location>
</feature>
<sequence length="403" mass="45070">MLQIYIIHLLLLLCIVQALPSEKLKGHVFSVTKKYPLPNQGHLRAHDPNIIRHEDNFYLFKGGIHAPIWKSAGLSGPWTKVGTVLDGPTVIQKQNRTRPWAPTTVEWKGRFYCFYTVSKNGVRNSAIGVASTDSLESGWTDHGGIIYTKQGPRSHIWPYTVSNAIDPAFIADQETGQPYLVYGSYWDGIFQVPLADDLLSVKNAEKPDAKNLVFLPHVKVKPDEGAFMSYREPYYYLWFSHGKCCHFNKFPTMGQEYSVRVGRSKDVRGPFVDKDGKSLDDGGGTTVYGSNHGLVYAPGGLGVLSGNDTDPDILYYHYLNTSIGFRHSDAFLGWNYLEYKDGWPVARATKNAAPTRQPGYSFTVFAVLCMCCLALMLLPTRLPLQKLISLLLFTVTAGILLHK</sequence>
<dbReference type="GO" id="GO:0004553">
    <property type="term" value="F:hydrolase activity, hydrolyzing O-glycosyl compounds"/>
    <property type="evidence" value="ECO:0007669"/>
    <property type="project" value="InterPro"/>
</dbReference>
<keyword evidence="9" id="KW-0472">Membrane</keyword>
<dbReference type="Gene3D" id="2.115.10.20">
    <property type="entry name" value="Glycosyl hydrolase domain, family 43"/>
    <property type="match status" value="1"/>
</dbReference>
<evidence type="ECO:0000256" key="4">
    <source>
        <dbReference type="ARBA" id="ARBA00022801"/>
    </source>
</evidence>
<evidence type="ECO:0000313" key="11">
    <source>
        <dbReference type="EMBL" id="KAE8153971.1"/>
    </source>
</evidence>
<dbReference type="PANTHER" id="PTHR43301">
    <property type="entry name" value="ARABINAN ENDO-1,5-ALPHA-L-ARABINOSIDASE"/>
    <property type="match status" value="1"/>
</dbReference>
<dbReference type="InterPro" id="IPR006710">
    <property type="entry name" value="Glyco_hydro_43"/>
</dbReference>
<evidence type="ECO:0000313" key="12">
    <source>
        <dbReference type="Proteomes" id="UP000325780"/>
    </source>
</evidence>
<dbReference type="CDD" id="cd18831">
    <property type="entry name" value="GH43_AnAbnA-like"/>
    <property type="match status" value="1"/>
</dbReference>
<evidence type="ECO:0000256" key="1">
    <source>
        <dbReference type="ARBA" id="ARBA00004834"/>
    </source>
</evidence>
<evidence type="ECO:0000256" key="5">
    <source>
        <dbReference type="ARBA" id="ARBA00023295"/>
    </source>
</evidence>
<reference evidence="11 12" key="1">
    <citation type="submission" date="2019-04" db="EMBL/GenBank/DDBJ databases">
        <title>Friends and foes A comparative genomics study of 23 Aspergillus species from section Flavi.</title>
        <authorList>
            <consortium name="DOE Joint Genome Institute"/>
            <person name="Kjaerbolling I."/>
            <person name="Vesth T."/>
            <person name="Frisvad J.C."/>
            <person name="Nybo J.L."/>
            <person name="Theobald S."/>
            <person name="Kildgaard S."/>
            <person name="Isbrandt T."/>
            <person name="Kuo A."/>
            <person name="Sato A."/>
            <person name="Lyhne E.K."/>
            <person name="Kogle M.E."/>
            <person name="Wiebenga A."/>
            <person name="Kun R.S."/>
            <person name="Lubbers R.J."/>
            <person name="Makela M.R."/>
            <person name="Barry K."/>
            <person name="Chovatia M."/>
            <person name="Clum A."/>
            <person name="Daum C."/>
            <person name="Haridas S."/>
            <person name="He G."/>
            <person name="LaButti K."/>
            <person name="Lipzen A."/>
            <person name="Mondo S."/>
            <person name="Riley R."/>
            <person name="Salamov A."/>
            <person name="Simmons B.A."/>
            <person name="Magnuson J.K."/>
            <person name="Henrissat B."/>
            <person name="Mortensen U.H."/>
            <person name="Larsen T.O."/>
            <person name="Devries R.P."/>
            <person name="Grigoriev I.V."/>
            <person name="Machida M."/>
            <person name="Baker S.E."/>
            <person name="Andersen M.R."/>
        </authorList>
    </citation>
    <scope>NUCLEOTIDE SEQUENCE [LARGE SCALE GENOMIC DNA]</scope>
    <source>
        <strain evidence="11 12">IBT 18842</strain>
    </source>
</reference>
<dbReference type="SUPFAM" id="SSF75005">
    <property type="entry name" value="Arabinanase/levansucrase/invertase"/>
    <property type="match status" value="1"/>
</dbReference>
<dbReference type="PANTHER" id="PTHR43301:SF5">
    <property type="entry name" value="ARABINAN ENDO-1,5-ALPHA-L-ARABINOSIDASE D-RELATED"/>
    <property type="match status" value="1"/>
</dbReference>
<proteinExistence type="inferred from homology"/>
<evidence type="ECO:0000256" key="8">
    <source>
        <dbReference type="RuleBase" id="RU361187"/>
    </source>
</evidence>
<feature type="active site" description="Proton acceptor" evidence="6">
    <location>
        <position position="47"/>
    </location>
</feature>
<feature type="site" description="Important for catalytic activity, responsible for pKa modulation of the active site Glu and correct orientation of both the proton donor and substrate" evidence="7">
    <location>
        <position position="166"/>
    </location>
</feature>
<protein>
    <submittedName>
        <fullName evidence="11">Putative arabinan endo-1,5-alpha-L-arabinosidase D</fullName>
    </submittedName>
</protein>
<keyword evidence="4 8" id="KW-0378">Hydrolase</keyword>
<feature type="chain" id="PRO_5024830888" evidence="10">
    <location>
        <begin position="19"/>
        <end position="403"/>
    </location>
</feature>
<evidence type="ECO:0000256" key="3">
    <source>
        <dbReference type="ARBA" id="ARBA00022729"/>
    </source>
</evidence>
<evidence type="ECO:0000256" key="6">
    <source>
        <dbReference type="PIRSR" id="PIRSR606710-1"/>
    </source>
</evidence>
<evidence type="ECO:0000256" key="7">
    <source>
        <dbReference type="PIRSR" id="PIRSR606710-2"/>
    </source>
</evidence>
<evidence type="ECO:0000256" key="9">
    <source>
        <dbReference type="SAM" id="Phobius"/>
    </source>
</evidence>